<feature type="region of interest" description="Disordered" evidence="1">
    <location>
        <begin position="62"/>
        <end position="84"/>
    </location>
</feature>
<dbReference type="PANTHER" id="PTHR37467">
    <property type="entry name" value="EXPORTED CALCIUM-BINDING GLYCOPROTEIN-RELATED"/>
    <property type="match status" value="1"/>
</dbReference>
<evidence type="ECO:0000313" key="3">
    <source>
        <dbReference type="EMBL" id="PIR47281.1"/>
    </source>
</evidence>
<keyword evidence="2" id="KW-0812">Transmembrane</keyword>
<reference evidence="3 4" key="1">
    <citation type="submission" date="2017-09" db="EMBL/GenBank/DDBJ databases">
        <title>Depth-based differentiation of microbial function through sediment-hosted aquifers and enrichment of novel symbionts in the deep terrestrial subsurface.</title>
        <authorList>
            <person name="Probst A.J."/>
            <person name="Ladd B."/>
            <person name="Jarett J.K."/>
            <person name="Geller-Mcgrath D.E."/>
            <person name="Sieber C.M."/>
            <person name="Emerson J.B."/>
            <person name="Anantharaman K."/>
            <person name="Thomas B.C."/>
            <person name="Malmstrom R."/>
            <person name="Stieglmeier M."/>
            <person name="Klingl A."/>
            <person name="Woyke T."/>
            <person name="Ryan C.M."/>
            <person name="Banfield J.F."/>
        </authorList>
    </citation>
    <scope>NUCLEOTIDE SEQUENCE [LARGE SCALE GENOMIC DNA]</scope>
    <source>
        <strain evidence="3">CG10_big_fil_rev_8_21_14_0_10_50_16</strain>
    </source>
</reference>
<evidence type="ECO:0000256" key="1">
    <source>
        <dbReference type="SAM" id="MobiDB-lite"/>
    </source>
</evidence>
<organism evidence="3 4">
    <name type="scientific">Candidatus Uhrbacteria bacterium CG10_big_fil_rev_8_21_14_0_10_50_16</name>
    <dbReference type="NCBI Taxonomy" id="1975039"/>
    <lineage>
        <taxon>Bacteria</taxon>
        <taxon>Candidatus Uhriibacteriota</taxon>
    </lineage>
</organism>
<evidence type="ECO:0000313" key="4">
    <source>
        <dbReference type="Proteomes" id="UP000230084"/>
    </source>
</evidence>
<dbReference type="InterPro" id="IPR053180">
    <property type="entry name" value="Ca-binding_acidic-repeat"/>
</dbReference>
<proteinExistence type="predicted"/>
<feature type="transmembrane region" description="Helical" evidence="2">
    <location>
        <begin position="22"/>
        <end position="43"/>
    </location>
</feature>
<feature type="region of interest" description="Disordered" evidence="1">
    <location>
        <begin position="96"/>
        <end position="119"/>
    </location>
</feature>
<keyword evidence="2" id="KW-1133">Transmembrane helix</keyword>
<name>A0A2H0RL49_9BACT</name>
<dbReference type="EMBL" id="PCYM01000010">
    <property type="protein sequence ID" value="PIR47281.1"/>
    <property type="molecule type" value="Genomic_DNA"/>
</dbReference>
<keyword evidence="2" id="KW-0472">Membrane</keyword>
<gene>
    <name evidence="3" type="ORF">COV06_04325</name>
</gene>
<feature type="compositionally biased region" description="Basic and acidic residues" evidence="1">
    <location>
        <begin position="65"/>
        <end position="77"/>
    </location>
</feature>
<protein>
    <submittedName>
        <fullName evidence="3">Uncharacterized protein</fullName>
    </submittedName>
</protein>
<dbReference type="AlphaFoldDB" id="A0A2H0RL49"/>
<evidence type="ECO:0000256" key="2">
    <source>
        <dbReference type="SAM" id="Phobius"/>
    </source>
</evidence>
<dbReference type="PANTHER" id="PTHR37467:SF1">
    <property type="entry name" value="EXPORTED CALCIUM-BINDING GLYCOPROTEIN"/>
    <property type="match status" value="1"/>
</dbReference>
<sequence>MATPSSQQPKKGWAAYALEQKVGLVIFGVTGVVGLILSMVFIVQGIRAPFIVSYSGDRFTTTSERNAEEIQKQKTTDTDGDGINDYDELNVFRTSPYLADSDSDGFDDNQEIKSGNDPNCPVDQNCGRASDAGVNNPLIASDLTDKLPFEESGLNTQINDAGDVENLLGQLTNDDIRAALLQQGIDQTTIDALSDAEIRDLFNSALQELAASGAINDILKQAKQ</sequence>
<dbReference type="Proteomes" id="UP000230084">
    <property type="component" value="Unassembled WGS sequence"/>
</dbReference>
<accession>A0A2H0RL49</accession>
<comment type="caution">
    <text evidence="3">The sequence shown here is derived from an EMBL/GenBank/DDBJ whole genome shotgun (WGS) entry which is preliminary data.</text>
</comment>